<dbReference type="AlphaFoldDB" id="A0A815ZH42"/>
<dbReference type="InterPro" id="IPR002110">
    <property type="entry name" value="Ankyrin_rpt"/>
</dbReference>
<dbReference type="PROSITE" id="PS50297">
    <property type="entry name" value="ANK_REP_REGION"/>
    <property type="match status" value="1"/>
</dbReference>
<keyword evidence="1" id="KW-0677">Repeat</keyword>
<keyword evidence="6" id="KW-1185">Reference proteome</keyword>
<dbReference type="PANTHER" id="PTHR24134">
    <property type="entry name" value="ANKYRIN REPEAT-CONTAINING PROTEIN DDB_G0279043"/>
    <property type="match status" value="1"/>
</dbReference>
<evidence type="ECO:0000256" key="2">
    <source>
        <dbReference type="ARBA" id="ARBA00023043"/>
    </source>
</evidence>
<gene>
    <name evidence="5" type="ORF">XAT740_LOCUS45685</name>
</gene>
<dbReference type="Proteomes" id="UP000663828">
    <property type="component" value="Unassembled WGS sequence"/>
</dbReference>
<keyword evidence="2 3" id="KW-0040">ANK repeat</keyword>
<reference evidence="5" key="1">
    <citation type="submission" date="2021-02" db="EMBL/GenBank/DDBJ databases">
        <authorList>
            <person name="Nowell W R."/>
        </authorList>
    </citation>
    <scope>NUCLEOTIDE SEQUENCE</scope>
</reference>
<dbReference type="InterPro" id="IPR036770">
    <property type="entry name" value="Ankyrin_rpt-contain_sf"/>
</dbReference>
<sequence length="266" mass="29680">MSSHNNLRSPRNPKEPTRERESHKDSRERKSGSQHPAVSTSSANNGTSSTTDRAFKDKHHPLLIAIWNTDRTQTNTDEKLKGLRDLFKKGTNPSVNCEILHEQTGTPIAQVSPLIIACFEGDIDIVKLFIEHGADPNQTESEHHLTPIHVLCDAEYHGQSLRQKDRAELIRLLVKHGAQVNHLDRSSMAPIHKAVIHDRPECVEALMDSRADPNVAFMGDTPLSIAARHNRKRIVQILLSHKETNVNHRNDQGGTALHFASAGEFG</sequence>
<feature type="repeat" description="ANK" evidence="3">
    <location>
        <begin position="109"/>
        <end position="141"/>
    </location>
</feature>
<dbReference type="PROSITE" id="PS50088">
    <property type="entry name" value="ANK_REPEAT"/>
    <property type="match status" value="1"/>
</dbReference>
<evidence type="ECO:0000313" key="5">
    <source>
        <dbReference type="EMBL" id="CAF1582715.1"/>
    </source>
</evidence>
<organism evidence="5 6">
    <name type="scientific">Adineta ricciae</name>
    <name type="common">Rotifer</name>
    <dbReference type="NCBI Taxonomy" id="249248"/>
    <lineage>
        <taxon>Eukaryota</taxon>
        <taxon>Metazoa</taxon>
        <taxon>Spiralia</taxon>
        <taxon>Gnathifera</taxon>
        <taxon>Rotifera</taxon>
        <taxon>Eurotatoria</taxon>
        <taxon>Bdelloidea</taxon>
        <taxon>Adinetida</taxon>
        <taxon>Adinetidae</taxon>
        <taxon>Adineta</taxon>
    </lineage>
</organism>
<feature type="region of interest" description="Disordered" evidence="4">
    <location>
        <begin position="1"/>
        <end position="55"/>
    </location>
</feature>
<evidence type="ECO:0000256" key="1">
    <source>
        <dbReference type="ARBA" id="ARBA00022737"/>
    </source>
</evidence>
<accession>A0A815ZH42</accession>
<dbReference type="SMART" id="SM00248">
    <property type="entry name" value="ANK"/>
    <property type="match status" value="5"/>
</dbReference>
<dbReference type="PANTHER" id="PTHR24134:SF9">
    <property type="entry name" value="ANKYRIN REPEAT AND SOCS BOX PROTEIN 8"/>
    <property type="match status" value="1"/>
</dbReference>
<dbReference type="SUPFAM" id="SSF48403">
    <property type="entry name" value="Ankyrin repeat"/>
    <property type="match status" value="1"/>
</dbReference>
<feature type="compositionally biased region" description="Low complexity" evidence="4">
    <location>
        <begin position="39"/>
        <end position="51"/>
    </location>
</feature>
<dbReference type="Pfam" id="PF12796">
    <property type="entry name" value="Ank_2"/>
    <property type="match status" value="2"/>
</dbReference>
<comment type="caution">
    <text evidence="5">The sequence shown here is derived from an EMBL/GenBank/DDBJ whole genome shotgun (WGS) entry which is preliminary data.</text>
</comment>
<feature type="compositionally biased region" description="Basic and acidic residues" evidence="4">
    <location>
        <begin position="12"/>
        <end position="31"/>
    </location>
</feature>
<protein>
    <submittedName>
        <fullName evidence="5">Uncharacterized protein</fullName>
    </submittedName>
</protein>
<evidence type="ECO:0000256" key="4">
    <source>
        <dbReference type="SAM" id="MobiDB-lite"/>
    </source>
</evidence>
<proteinExistence type="predicted"/>
<name>A0A815ZH42_ADIRI</name>
<evidence type="ECO:0000313" key="6">
    <source>
        <dbReference type="Proteomes" id="UP000663828"/>
    </source>
</evidence>
<dbReference type="EMBL" id="CAJNOR010006007">
    <property type="protein sequence ID" value="CAF1582715.1"/>
    <property type="molecule type" value="Genomic_DNA"/>
</dbReference>
<evidence type="ECO:0000256" key="3">
    <source>
        <dbReference type="PROSITE-ProRule" id="PRU00023"/>
    </source>
</evidence>
<dbReference type="Gene3D" id="1.25.40.20">
    <property type="entry name" value="Ankyrin repeat-containing domain"/>
    <property type="match status" value="1"/>
</dbReference>